<dbReference type="GO" id="GO:0046872">
    <property type="term" value="F:metal ion binding"/>
    <property type="evidence" value="ECO:0007669"/>
    <property type="project" value="UniProtKB-KW"/>
</dbReference>
<accession>A0A6A2Y552</accession>
<comment type="subunit">
    <text evidence="2">Homodimer.</text>
</comment>
<dbReference type="SUPFAM" id="SSF55031">
    <property type="entry name" value="Bacterial exopeptidase dimerisation domain"/>
    <property type="match status" value="1"/>
</dbReference>
<evidence type="ECO:0000256" key="2">
    <source>
        <dbReference type="ARBA" id="ARBA00011738"/>
    </source>
</evidence>
<dbReference type="InterPro" id="IPR002933">
    <property type="entry name" value="Peptidase_M20"/>
</dbReference>
<evidence type="ECO:0000313" key="8">
    <source>
        <dbReference type="Proteomes" id="UP000436088"/>
    </source>
</evidence>
<evidence type="ECO:0000256" key="6">
    <source>
        <dbReference type="ARBA" id="ARBA00023211"/>
    </source>
</evidence>
<dbReference type="InterPro" id="IPR010158">
    <property type="entry name" value="Amidase_Cbmase"/>
</dbReference>
<protein>
    <submittedName>
        <fullName evidence="7">Allantoate deiminase</fullName>
    </submittedName>
</protein>
<keyword evidence="8" id="KW-1185">Reference proteome</keyword>
<keyword evidence="5" id="KW-0378">Hydrolase</keyword>
<keyword evidence="4" id="KW-0479">Metal-binding</keyword>
<keyword evidence="6" id="KW-0464">Manganese</keyword>
<dbReference type="Proteomes" id="UP000436088">
    <property type="component" value="Unassembled WGS sequence"/>
</dbReference>
<dbReference type="Gene3D" id="3.30.70.360">
    <property type="match status" value="1"/>
</dbReference>
<organism evidence="7 8">
    <name type="scientific">Hibiscus syriacus</name>
    <name type="common">Rose of Sharon</name>
    <dbReference type="NCBI Taxonomy" id="106335"/>
    <lineage>
        <taxon>Eukaryota</taxon>
        <taxon>Viridiplantae</taxon>
        <taxon>Streptophyta</taxon>
        <taxon>Embryophyta</taxon>
        <taxon>Tracheophyta</taxon>
        <taxon>Spermatophyta</taxon>
        <taxon>Magnoliopsida</taxon>
        <taxon>eudicotyledons</taxon>
        <taxon>Gunneridae</taxon>
        <taxon>Pentapetalae</taxon>
        <taxon>rosids</taxon>
        <taxon>malvids</taxon>
        <taxon>Malvales</taxon>
        <taxon>Malvaceae</taxon>
        <taxon>Malvoideae</taxon>
        <taxon>Hibiscus</taxon>
    </lineage>
</organism>
<evidence type="ECO:0000256" key="3">
    <source>
        <dbReference type="ARBA" id="ARBA00022631"/>
    </source>
</evidence>
<dbReference type="Gene3D" id="3.40.630.10">
    <property type="entry name" value="Zn peptidases"/>
    <property type="match status" value="1"/>
</dbReference>
<dbReference type="InterPro" id="IPR036264">
    <property type="entry name" value="Bact_exopeptidase_dim_dom"/>
</dbReference>
<dbReference type="AlphaFoldDB" id="A0A6A2Y552"/>
<dbReference type="PANTHER" id="PTHR32494:SF19">
    <property type="entry name" value="ALLANTOATE DEIMINASE-RELATED"/>
    <property type="match status" value="1"/>
</dbReference>
<comment type="cofactor">
    <cofactor evidence="1">
        <name>Mn(2+)</name>
        <dbReference type="ChEBI" id="CHEBI:29035"/>
    </cofactor>
</comment>
<evidence type="ECO:0000256" key="1">
    <source>
        <dbReference type="ARBA" id="ARBA00001936"/>
    </source>
</evidence>
<evidence type="ECO:0000256" key="4">
    <source>
        <dbReference type="ARBA" id="ARBA00022723"/>
    </source>
</evidence>
<reference evidence="7" key="1">
    <citation type="submission" date="2019-09" db="EMBL/GenBank/DDBJ databases">
        <title>Draft genome information of white flower Hibiscus syriacus.</title>
        <authorList>
            <person name="Kim Y.-M."/>
        </authorList>
    </citation>
    <scope>NUCLEOTIDE SEQUENCE [LARGE SCALE GENOMIC DNA]</scope>
    <source>
        <strain evidence="7">YM2019G1</strain>
    </source>
</reference>
<evidence type="ECO:0000256" key="5">
    <source>
        <dbReference type="ARBA" id="ARBA00022801"/>
    </source>
</evidence>
<keyword evidence="3" id="KW-0659">Purine metabolism</keyword>
<proteinExistence type="predicted"/>
<dbReference type="SUPFAM" id="SSF53187">
    <property type="entry name" value="Zn-dependent exopeptidases"/>
    <property type="match status" value="1"/>
</dbReference>
<name>A0A6A2Y552_HIBSY</name>
<dbReference type="EMBL" id="VEPZ02001481">
    <property type="protein sequence ID" value="KAE8671116.1"/>
    <property type="molecule type" value="Genomic_DNA"/>
</dbReference>
<evidence type="ECO:0000313" key="7">
    <source>
        <dbReference type="EMBL" id="KAE8671116.1"/>
    </source>
</evidence>
<dbReference type="GO" id="GO:0006144">
    <property type="term" value="P:purine nucleobase metabolic process"/>
    <property type="evidence" value="ECO:0007669"/>
    <property type="project" value="UniProtKB-KW"/>
</dbReference>
<sequence>MWGAAGLLEASGIEVKTRSLYSEILRDEAVARLNELGKNLYESGINEGLKSETLICEWMEDAGLRTWVDSMGNLHGRVDGMNAKCSSSANWFSYGIISTISVLEVLKSNGKLGELKRPVKASHRSSCNVIAFSDEEGVRFQSTFLGSAAVAGVLPVTAMNISDKSGVTVQDALKGNPIEITKESLWDLNYDPALVWGYVELHIEQGPVLEWTGFPLAVVTVRGSQGHAGIVPMSMRRDPMSAAAELIVLLESLCTRPREFFSDGGNFDEYTLESLSTSLVCTVGEISTWPSANNVTFTVDLRTIDDVGREAVVYELSNQIYKLCDRSAVSCIIERKHDAKAVICDQELSSRLQSAAYTAVHRMTGDSRRGSCANERSRTGKTITAAVISEQVGMLFVLCRGGISHSPEEHVLDDDVWAAGIAVLAFLESRM</sequence>
<gene>
    <name evidence="7" type="ORF">F3Y22_tig00111993pilonHSYRG00032</name>
</gene>
<dbReference type="Pfam" id="PF01546">
    <property type="entry name" value="Peptidase_M20"/>
    <property type="match status" value="1"/>
</dbReference>
<comment type="caution">
    <text evidence="7">The sequence shown here is derived from an EMBL/GenBank/DDBJ whole genome shotgun (WGS) entry which is preliminary data.</text>
</comment>
<dbReference type="PANTHER" id="PTHR32494">
    <property type="entry name" value="ALLANTOATE DEIMINASE-RELATED"/>
    <property type="match status" value="1"/>
</dbReference>
<dbReference type="GO" id="GO:0016813">
    <property type="term" value="F:hydrolase activity, acting on carbon-nitrogen (but not peptide) bonds, in linear amidines"/>
    <property type="evidence" value="ECO:0007669"/>
    <property type="project" value="InterPro"/>
</dbReference>